<evidence type="ECO:0000313" key="2">
    <source>
        <dbReference type="Proteomes" id="UP000267027"/>
    </source>
</evidence>
<evidence type="ECO:0000313" key="1">
    <source>
        <dbReference type="EMBL" id="VDM57351.1"/>
    </source>
</evidence>
<dbReference type="Proteomes" id="UP000267027">
    <property type="component" value="Unassembled WGS sequence"/>
</dbReference>
<evidence type="ECO:0000313" key="3">
    <source>
        <dbReference type="WBParaSite" id="ACOC_0000576501-mRNA-1"/>
    </source>
</evidence>
<proteinExistence type="predicted"/>
<dbReference type="WBParaSite" id="ACOC_0000576501-mRNA-1">
    <property type="protein sequence ID" value="ACOC_0000576501-mRNA-1"/>
    <property type="gene ID" value="ACOC_0000576501"/>
</dbReference>
<organism evidence="3">
    <name type="scientific">Angiostrongylus costaricensis</name>
    <name type="common">Nematode worm</name>
    <dbReference type="NCBI Taxonomy" id="334426"/>
    <lineage>
        <taxon>Eukaryota</taxon>
        <taxon>Metazoa</taxon>
        <taxon>Ecdysozoa</taxon>
        <taxon>Nematoda</taxon>
        <taxon>Chromadorea</taxon>
        <taxon>Rhabditida</taxon>
        <taxon>Rhabditina</taxon>
        <taxon>Rhabditomorpha</taxon>
        <taxon>Strongyloidea</taxon>
        <taxon>Metastrongylidae</taxon>
        <taxon>Angiostrongylus</taxon>
    </lineage>
</organism>
<gene>
    <name evidence="1" type="ORF">ACOC_LOCUS5766</name>
</gene>
<protein>
    <submittedName>
        <fullName evidence="1 3">Uncharacterized protein</fullName>
    </submittedName>
</protein>
<keyword evidence="2" id="KW-1185">Reference proteome</keyword>
<reference evidence="3" key="1">
    <citation type="submission" date="2017-02" db="UniProtKB">
        <authorList>
            <consortium name="WormBaseParasite"/>
        </authorList>
    </citation>
    <scope>IDENTIFICATION</scope>
</reference>
<accession>A0A0R3PLV5</accession>
<dbReference type="AlphaFoldDB" id="A0A0R3PLV5"/>
<sequence>MFSDFNIINLQDDGVLKERKSEFNVVLEAMVLQQLEDEAESNGIARNLFDLIDFIGKDWIPEFYKRHRFVAMNV</sequence>
<reference evidence="1 2" key="2">
    <citation type="submission" date="2018-11" db="EMBL/GenBank/DDBJ databases">
        <authorList>
            <consortium name="Pathogen Informatics"/>
        </authorList>
    </citation>
    <scope>NUCLEOTIDE SEQUENCE [LARGE SCALE GENOMIC DNA]</scope>
    <source>
        <strain evidence="1 2">Costa Rica</strain>
    </source>
</reference>
<name>A0A0R3PLV5_ANGCS</name>
<dbReference type="EMBL" id="UYYA01003892">
    <property type="protein sequence ID" value="VDM57351.1"/>
    <property type="molecule type" value="Genomic_DNA"/>
</dbReference>